<dbReference type="Proteomes" id="UP000018550">
    <property type="component" value="Chromosome"/>
</dbReference>
<dbReference type="STRING" id="1276258.SAPIS_v1c01750"/>
<dbReference type="OrthoDB" id="389548at2"/>
<dbReference type="PATRIC" id="fig|1276258.3.peg.169"/>
<dbReference type="KEGG" id="sapi:SAPIS_v1c01750"/>
<reference evidence="1 2" key="1">
    <citation type="journal article" date="2014" name="Genome Announc.">
        <title>Complete Genome Sequence of Spiroplasma apis B31T (ATCC 33834), a Bacterium Associated with May Disease of Honeybees (Apis mellifera).</title>
        <authorList>
            <person name="Ku C."/>
            <person name="Lo W.S."/>
            <person name="Chen L.L."/>
            <person name="Kuo C.H."/>
        </authorList>
    </citation>
    <scope>NUCLEOTIDE SEQUENCE [LARGE SCALE GENOMIC DNA]</scope>
    <source>
        <strain evidence="1">B31</strain>
    </source>
</reference>
<name>V5RIW4_SPIAP</name>
<dbReference type="AlphaFoldDB" id="V5RIW4"/>
<organism evidence="1 2">
    <name type="scientific">Spiroplasma apis B31</name>
    <dbReference type="NCBI Taxonomy" id="1276258"/>
    <lineage>
        <taxon>Bacteria</taxon>
        <taxon>Bacillati</taxon>
        <taxon>Mycoplasmatota</taxon>
        <taxon>Mollicutes</taxon>
        <taxon>Entomoplasmatales</taxon>
        <taxon>Spiroplasmataceae</taxon>
        <taxon>Spiroplasma</taxon>
    </lineage>
</organism>
<keyword evidence="2" id="KW-1185">Reference proteome</keyword>
<evidence type="ECO:0000313" key="1">
    <source>
        <dbReference type="EMBL" id="AHB36021.1"/>
    </source>
</evidence>
<sequence>MRKHLKFPFCCKEDSIFFSTLFENYISQREDNNGFSIINEDYKLYSILSDSDLELLFARQEEKISKLKANILEEVEKKFRNVAGLLFIYYIKLLFNKLPSKLDKSAFLNFIEGQSIYLHTSLISSEAERLIEFIKILIKDISVYEAANI</sequence>
<dbReference type="RefSeq" id="WP_023788955.1">
    <property type="nucleotide sequence ID" value="NC_022998.1"/>
</dbReference>
<dbReference type="EMBL" id="CP006682">
    <property type="protein sequence ID" value="AHB36021.1"/>
    <property type="molecule type" value="Genomic_DNA"/>
</dbReference>
<accession>V5RIW4</accession>
<evidence type="ECO:0000313" key="2">
    <source>
        <dbReference type="Proteomes" id="UP000018550"/>
    </source>
</evidence>
<dbReference type="HOGENOM" id="CLU_1748497_0_0_14"/>
<protein>
    <submittedName>
        <fullName evidence="1">Uncharacterized protein</fullName>
    </submittedName>
</protein>
<gene>
    <name evidence="1" type="ORF">SAPIS_v1c01750</name>
</gene>
<proteinExistence type="predicted"/>